<feature type="non-terminal residue" evidence="1">
    <location>
        <position position="117"/>
    </location>
</feature>
<accession>A0A699L0X7</accession>
<proteinExistence type="predicted"/>
<protein>
    <submittedName>
        <fullName evidence="1">Uncharacterized protein</fullName>
    </submittedName>
</protein>
<name>A0A699L0X7_TANCI</name>
<organism evidence="1">
    <name type="scientific">Tanacetum cinerariifolium</name>
    <name type="common">Dalmatian daisy</name>
    <name type="synonym">Chrysanthemum cinerariifolium</name>
    <dbReference type="NCBI Taxonomy" id="118510"/>
    <lineage>
        <taxon>Eukaryota</taxon>
        <taxon>Viridiplantae</taxon>
        <taxon>Streptophyta</taxon>
        <taxon>Embryophyta</taxon>
        <taxon>Tracheophyta</taxon>
        <taxon>Spermatophyta</taxon>
        <taxon>Magnoliopsida</taxon>
        <taxon>eudicotyledons</taxon>
        <taxon>Gunneridae</taxon>
        <taxon>Pentapetalae</taxon>
        <taxon>asterids</taxon>
        <taxon>campanulids</taxon>
        <taxon>Asterales</taxon>
        <taxon>Asteraceae</taxon>
        <taxon>Asteroideae</taxon>
        <taxon>Anthemideae</taxon>
        <taxon>Anthemidinae</taxon>
        <taxon>Tanacetum</taxon>
    </lineage>
</organism>
<gene>
    <name evidence="1" type="ORF">Tci_686227</name>
</gene>
<comment type="caution">
    <text evidence="1">The sequence shown here is derived from an EMBL/GenBank/DDBJ whole genome shotgun (WGS) entry which is preliminary data.</text>
</comment>
<sequence>MVDILEKSEHNVDFYPIMDFVEASPLRIETTEEGTKILASVDGILRTVTESSLRVKAQAHQLSPITHPPLRRTQIAQSSVLPPAADEPVSLLRDVSQGEACPTDYGFGADQDKANIA</sequence>
<evidence type="ECO:0000313" key="1">
    <source>
        <dbReference type="EMBL" id="GFB14256.1"/>
    </source>
</evidence>
<dbReference type="EMBL" id="BKCJ010561363">
    <property type="protein sequence ID" value="GFB14256.1"/>
    <property type="molecule type" value="Genomic_DNA"/>
</dbReference>
<reference evidence="1" key="1">
    <citation type="journal article" date="2019" name="Sci. Rep.">
        <title>Draft genome of Tanacetum cinerariifolium, the natural source of mosquito coil.</title>
        <authorList>
            <person name="Yamashiro T."/>
            <person name="Shiraishi A."/>
            <person name="Satake H."/>
            <person name="Nakayama K."/>
        </authorList>
    </citation>
    <scope>NUCLEOTIDE SEQUENCE</scope>
</reference>
<dbReference type="AlphaFoldDB" id="A0A699L0X7"/>